<accession>A0A9P4WT63</accession>
<feature type="region of interest" description="Disordered" evidence="1">
    <location>
        <begin position="316"/>
        <end position="343"/>
    </location>
</feature>
<gene>
    <name evidence="2" type="ORF">E8E12_007964</name>
</gene>
<reference evidence="2" key="1">
    <citation type="submission" date="2019-04" db="EMBL/GenBank/DDBJ databases">
        <title>Sequencing of skin fungus with MAO and IRED activity.</title>
        <authorList>
            <person name="Marsaioli A.J."/>
            <person name="Bonatto J.M.C."/>
            <person name="Reis Junior O."/>
        </authorList>
    </citation>
    <scope>NUCLEOTIDE SEQUENCE</scope>
    <source>
        <strain evidence="2">28M1</strain>
    </source>
</reference>
<name>A0A9P4WT63_9PLEO</name>
<evidence type="ECO:0000313" key="3">
    <source>
        <dbReference type="Proteomes" id="UP000758155"/>
    </source>
</evidence>
<dbReference type="OrthoDB" id="3777999at2759"/>
<evidence type="ECO:0000256" key="1">
    <source>
        <dbReference type="SAM" id="MobiDB-lite"/>
    </source>
</evidence>
<dbReference type="Proteomes" id="UP000758155">
    <property type="component" value="Unassembled WGS sequence"/>
</dbReference>
<protein>
    <submittedName>
        <fullName evidence="2">Uncharacterized protein</fullName>
    </submittedName>
</protein>
<sequence>MELLFEDEEIAERRTMKERLKKLLVALQGQKIKEKYKRCKSTAAKAIGKRFKNIHWRIRRMGRKKRTFEARHRQAPRAIDIVTGTHEKRDTVKSAVRRLLTTMFTNIVENDLSLEKHTTSTTQCFLVHPLADLDPNGSFLNRYTQPPPSAFNLDLNLALTFVSRWLQSSLTSIKTFYPEGDCGLQMPFCVLETTQAGANIRARAMQRSNPNEKVGVATLDFAALQRKKLVASAAHTFDFLRVPRKDFPCVIKLLAWADNDEDGLSATALRSMVLTVVGWEDTGVDTDLESVGEELRAAAQTPLPGDEDEELWAKWANPTGKKDSGTVSRTASGDSKGRKTTALGISLTGEQRYPRFLSL</sequence>
<proteinExistence type="predicted"/>
<keyword evidence="3" id="KW-1185">Reference proteome</keyword>
<organism evidence="2 3">
    <name type="scientific">Didymella heteroderae</name>
    <dbReference type="NCBI Taxonomy" id="1769908"/>
    <lineage>
        <taxon>Eukaryota</taxon>
        <taxon>Fungi</taxon>
        <taxon>Dikarya</taxon>
        <taxon>Ascomycota</taxon>
        <taxon>Pezizomycotina</taxon>
        <taxon>Dothideomycetes</taxon>
        <taxon>Pleosporomycetidae</taxon>
        <taxon>Pleosporales</taxon>
        <taxon>Pleosporineae</taxon>
        <taxon>Didymellaceae</taxon>
        <taxon>Didymella</taxon>
    </lineage>
</organism>
<dbReference type="AlphaFoldDB" id="A0A9P4WT63"/>
<dbReference type="EMBL" id="SWKV01000018">
    <property type="protein sequence ID" value="KAF3041935.1"/>
    <property type="molecule type" value="Genomic_DNA"/>
</dbReference>
<comment type="caution">
    <text evidence="2">The sequence shown here is derived from an EMBL/GenBank/DDBJ whole genome shotgun (WGS) entry which is preliminary data.</text>
</comment>
<evidence type="ECO:0000313" key="2">
    <source>
        <dbReference type="EMBL" id="KAF3041935.1"/>
    </source>
</evidence>